<organism evidence="1">
    <name type="scientific">Flexilinea flocculi</name>
    <dbReference type="NCBI Taxonomy" id="1678840"/>
    <lineage>
        <taxon>Bacteria</taxon>
        <taxon>Bacillati</taxon>
        <taxon>Chloroflexota</taxon>
        <taxon>Anaerolineae</taxon>
        <taxon>Anaerolineales</taxon>
        <taxon>Anaerolineaceae</taxon>
        <taxon>Flexilinea</taxon>
    </lineage>
</organism>
<dbReference type="AlphaFoldDB" id="A0A0S7BSZ7"/>
<evidence type="ECO:0000313" key="1">
    <source>
        <dbReference type="EMBL" id="GAP40102.1"/>
    </source>
</evidence>
<reference evidence="1" key="1">
    <citation type="journal article" date="2015" name="Genome Announc.">
        <title>Draft Genome Sequence of Anaerolineae Strain TC1, a Novel Isolate from a Methanogenic Wastewater Treatment System.</title>
        <authorList>
            <person name="Matsuura N."/>
            <person name="Tourlousse D.M."/>
            <person name="Sun L."/>
            <person name="Toyonaga M."/>
            <person name="Kuroda K."/>
            <person name="Ohashi A."/>
            <person name="Cruz R."/>
            <person name="Yamaguchi T."/>
            <person name="Sekiguchi Y."/>
        </authorList>
    </citation>
    <scope>NUCLEOTIDE SEQUENCE [LARGE SCALE GENOMIC DNA]</scope>
    <source>
        <strain evidence="1">TC1</strain>
    </source>
</reference>
<protein>
    <submittedName>
        <fullName evidence="1">Uncharacterized protein</fullName>
    </submittedName>
</protein>
<gene>
    <name evidence="1" type="ORF">ATC1_1367</name>
</gene>
<dbReference type="EMBL" id="DF968181">
    <property type="protein sequence ID" value="GAP40102.1"/>
    <property type="molecule type" value="Genomic_DNA"/>
</dbReference>
<name>A0A0S7BSZ7_9CHLR</name>
<evidence type="ECO:0000313" key="2">
    <source>
        <dbReference type="Proteomes" id="UP000053370"/>
    </source>
</evidence>
<dbReference type="RefSeq" id="WP_062279114.1">
    <property type="nucleotide sequence ID" value="NZ_DF968181.1"/>
</dbReference>
<sequence>MNNDIEIKKAKIKIMKKQLESAFNIATPDEKGEKTVHTNRCVYSMIGGKNDPYKLIFETNPGDDWFSLPMGAFQFERYKWRNEAEWYEVNHGLHKEEFRIVYFEI</sequence>
<accession>A0A0S7BSZ7</accession>
<keyword evidence="2" id="KW-1185">Reference proteome</keyword>
<dbReference type="Proteomes" id="UP000053370">
    <property type="component" value="Unassembled WGS sequence"/>
</dbReference>
<proteinExistence type="predicted"/>